<evidence type="ECO:0000259" key="8">
    <source>
        <dbReference type="PROSITE" id="PS50200"/>
    </source>
</evidence>
<dbReference type="InterPro" id="IPR036964">
    <property type="entry name" value="RASGEF_cat_dom_sf"/>
</dbReference>
<dbReference type="EMBL" id="CAJNOC010000718">
    <property type="protein sequence ID" value="CAF0795647.1"/>
    <property type="molecule type" value="Genomic_DNA"/>
</dbReference>
<keyword evidence="2 3" id="KW-0344">Guanine-nucleotide releasing factor</keyword>
<dbReference type="CDD" id="cd06224">
    <property type="entry name" value="REM"/>
    <property type="match status" value="1"/>
</dbReference>
<dbReference type="Proteomes" id="UP000663879">
    <property type="component" value="Unassembled WGS sequence"/>
</dbReference>
<dbReference type="Gene3D" id="1.10.840.10">
    <property type="entry name" value="Ras guanine-nucleotide exchange factors catalytic domain"/>
    <property type="match status" value="1"/>
</dbReference>
<evidence type="ECO:0000256" key="3">
    <source>
        <dbReference type="PROSITE-ProRule" id="PRU00168"/>
    </source>
</evidence>
<evidence type="ECO:0000259" key="9">
    <source>
        <dbReference type="PROSITE" id="PS50212"/>
    </source>
</evidence>
<sequence length="1661" mass="187622">MASYIDPAFRESLLRPIHERTQQDLTLINANLKSLEALSSLRDSTIRSLCKTIKYEKHEANDVLYRSGDVINCWYILLSGSVFIDGSMYLPRSGFGRRSAGQLLRVHDCLVLETSEMLVIDYPKPNEETESTTTVLNQVTTIQIHQSQQMQSQHKSFRKYMFNEDKLEHHHHHQHHHHSHHEHKHLTTFKTLASSSSNSPILITNSHHEEIHENFDPEDYHEDDDLHNLNIACTDQNDLDLNESLLKDQQLKSICILTSNLSTKNKQINQQHLTKQSSKTKTFTSTQNESMLLDTSQQTISSCTNINTSINTIDTLDDDLNFKAINAKRMLKHQQHDQSCSSSISSSKSSSLISNIIVNNQNLMGQNQPSSTLNNGGYNTTGITASTSNSINDDASEQSSIQMITRDAVREVLEKDPKERTDEDIDILVEFMQTLPAFSNLTEPITRKLCSCMVLGIVDKADTIVLDNNEKLDSWAVVLNGQVECILPDSTVKIYNVGDHFGTAPVLDSVYHEGVMRTKCDDCQFVLVKQNDYYEILSKSKENTKSYYENNKLVMISEFRPLNNSTEKTGEILLRATPDKLIERLIIDESYSLIDPTYIQDFLLTYRVFIKNPTYISQKLQEYFQSSNQSSSPNILVKKKVYRIILEWITNHFNDFEKNRDLYEFIDKFQELLTKEKMHEQFRVLTIAISTKSKPRIVTLPRSRRDENLSFSIQGGWEKGYGIFVSKVEKDSKAYELGIRKGDQILEVNSYSFQHLTLVNALETLRSFTHASIKLKYNPIGFNEMLLHPEKSPHRNKKNFSNNSYLIEFIQRENLGNSESTPNNEVVKKSIGSIPPLPPSNLTPRNKSKDRSHFKMINHKETGGQSNQIKKFFGRLNRKTNSKDLESLSQTDSSAPSLKSITRSPSPSLSTFHSSTTCSSLTGSVNGLNKGVMATSDYSSGLSRNNSTNNVNHDSNQIDLSLAKMNLQEQYLSEHVLKIYKNDQNFKYLVVHKETSTKEVVMLALNEFNIIDEIGSNAYSLCEVSVDQDRLIKQKRLPDQMNNLAEKLPLNARYYLKSNTSPEQFLSDSASVEELIKDSNITFLQLEPLEVAAQLTLRDYCIFKSIESSEYIENLFHKDMPARFDNLEKFADLSNDELYWVINEILNEPNIVKRAKIIKNFIIIAYACKQCKNYNSLFAILSGLDNSSVTRLKDTWEKVSNRYKKVLSELKSIMDPSLNMSKYRNMLKNETIQPPIIPFFPICQKDLYFTNESSNTVEDDLINFEKLRKISKTVRSIVQMTCSPFDLTSMKDVPTSQSVIFSMFGCDSSSFLEFRNMGVTSHQLAAKIIKADHVKKLYEESVMVRKVRHYLSKSNKDTEKSDIRLRLISSTLENSTSGHTLKRRQSPNSSLGGSLSSINALNNSNNLHNISSGSMMSAGNAVAGVTAGNGTLSSQKNSLFGKKTRFRIQSLISAHSPEAMKKLLALSETKVKTVKNSSSSSSVPLSHISHSRHLLNTSSSSVINSNLSNNALGSLSPPIPLSPKTKLRSISSSQPLNKIPNTIPLSNESSSVSTIKLNGKYSNETSKATVINGTAIIKSTGMQHNDADSGRASMASNVDQDQCSPTFQQRSFMLNKYLANDQNLKSKLPSKNSEMHLNIGKFTTSKNSQLNLEEEDQVSAV</sequence>
<evidence type="ECO:0000256" key="4">
    <source>
        <dbReference type="SAM" id="MobiDB-lite"/>
    </source>
</evidence>
<feature type="domain" description="PDZ" evidence="7">
    <location>
        <begin position="697"/>
        <end position="767"/>
    </location>
</feature>
<dbReference type="SUPFAM" id="SSF48366">
    <property type="entry name" value="Ras GEF"/>
    <property type="match status" value="1"/>
</dbReference>
<dbReference type="PROSITE" id="PS50106">
    <property type="entry name" value="PDZ"/>
    <property type="match status" value="1"/>
</dbReference>
<dbReference type="InterPro" id="IPR023578">
    <property type="entry name" value="Ras_GEF_dom_sf"/>
</dbReference>
<dbReference type="Gene3D" id="2.30.42.10">
    <property type="match status" value="1"/>
</dbReference>
<feature type="region of interest" description="Disordered" evidence="4">
    <location>
        <begin position="829"/>
        <end position="851"/>
    </location>
</feature>
<dbReference type="Gene3D" id="2.60.120.10">
    <property type="entry name" value="Jelly Rolls"/>
    <property type="match status" value="2"/>
</dbReference>
<evidence type="ECO:0000259" key="6">
    <source>
        <dbReference type="PROSITE" id="PS50042"/>
    </source>
</evidence>
<dbReference type="CDD" id="cd01785">
    <property type="entry name" value="RA_PDZ-GEF1"/>
    <property type="match status" value="1"/>
</dbReference>
<dbReference type="Pfam" id="PF00618">
    <property type="entry name" value="RasGEF_N"/>
    <property type="match status" value="1"/>
</dbReference>
<protein>
    <recommendedName>
        <fullName evidence="12">Rap guanine nucleotide exchange factor 2</fullName>
    </recommendedName>
</protein>
<dbReference type="GO" id="GO:0016324">
    <property type="term" value="C:apical plasma membrane"/>
    <property type="evidence" value="ECO:0007669"/>
    <property type="project" value="TreeGrafter"/>
</dbReference>
<feature type="domain" description="Ras-associating" evidence="8">
    <location>
        <begin position="973"/>
        <end position="1061"/>
    </location>
</feature>
<dbReference type="InterPro" id="IPR014710">
    <property type="entry name" value="RmlC-like_jellyroll"/>
</dbReference>
<dbReference type="PROSITE" id="PS50200">
    <property type="entry name" value="RA"/>
    <property type="match status" value="1"/>
</dbReference>
<feature type="compositionally biased region" description="Low complexity" evidence="4">
    <location>
        <begin position="904"/>
        <end position="915"/>
    </location>
</feature>
<dbReference type="Gene3D" id="1.20.870.10">
    <property type="entry name" value="Son of sevenless (SoS) protein Chain: S domain 1"/>
    <property type="match status" value="1"/>
</dbReference>
<dbReference type="PROSITE" id="PS50042">
    <property type="entry name" value="CNMP_BINDING_3"/>
    <property type="match status" value="2"/>
</dbReference>
<dbReference type="SMART" id="SM00229">
    <property type="entry name" value="RasGEFN"/>
    <property type="match status" value="1"/>
</dbReference>
<dbReference type="PANTHER" id="PTHR23113:SF249">
    <property type="entry name" value="RAP GUANINE NUCLEOTIDE EXCHANGE FACTOR 6"/>
    <property type="match status" value="1"/>
</dbReference>
<feature type="compositionally biased region" description="Low complexity" evidence="4">
    <location>
        <begin position="1386"/>
        <end position="1397"/>
    </location>
</feature>
<comment type="caution">
    <text evidence="10">The sequence shown here is derived from an EMBL/GenBank/DDBJ whole genome shotgun (WGS) entry which is preliminary data.</text>
</comment>
<comment type="similarity">
    <text evidence="1">Belongs to the RAPGEF2 family.</text>
</comment>
<name>A0A813SK25_9BILA</name>
<feature type="region of interest" description="Disordered" evidence="4">
    <location>
        <begin position="1376"/>
        <end position="1397"/>
    </location>
</feature>
<feature type="compositionally biased region" description="Polar residues" evidence="4">
    <location>
        <begin position="887"/>
        <end position="903"/>
    </location>
</feature>
<feature type="compositionally biased region" description="Polar residues" evidence="4">
    <location>
        <begin position="1528"/>
        <end position="1549"/>
    </location>
</feature>
<dbReference type="PROSITE" id="PS50212">
    <property type="entry name" value="RASGEF_NTER"/>
    <property type="match status" value="1"/>
</dbReference>
<evidence type="ECO:0000313" key="10">
    <source>
        <dbReference type="EMBL" id="CAF0795647.1"/>
    </source>
</evidence>
<dbReference type="InterPro" id="IPR008937">
    <property type="entry name" value="Ras-like_GEF"/>
</dbReference>
<feature type="domain" description="Cyclic nucleotide-binding" evidence="6">
    <location>
        <begin position="437"/>
        <end position="550"/>
    </location>
</feature>
<keyword evidence="11" id="KW-1185">Reference proteome</keyword>
<organism evidence="10 11">
    <name type="scientific">Brachionus calyciflorus</name>
    <dbReference type="NCBI Taxonomy" id="104777"/>
    <lineage>
        <taxon>Eukaryota</taxon>
        <taxon>Metazoa</taxon>
        <taxon>Spiralia</taxon>
        <taxon>Gnathifera</taxon>
        <taxon>Rotifera</taxon>
        <taxon>Eurotatoria</taxon>
        <taxon>Monogononta</taxon>
        <taxon>Pseudotrocha</taxon>
        <taxon>Ploima</taxon>
        <taxon>Brachionidae</taxon>
        <taxon>Brachionus</taxon>
    </lineage>
</organism>
<dbReference type="CDD" id="cd00038">
    <property type="entry name" value="CAP_ED"/>
    <property type="match status" value="1"/>
</dbReference>
<dbReference type="SMART" id="SM00228">
    <property type="entry name" value="PDZ"/>
    <property type="match status" value="1"/>
</dbReference>
<dbReference type="InterPro" id="IPR000595">
    <property type="entry name" value="cNMP-bd_dom"/>
</dbReference>
<evidence type="ECO:0000313" key="11">
    <source>
        <dbReference type="Proteomes" id="UP000663879"/>
    </source>
</evidence>
<dbReference type="Pfam" id="PF00788">
    <property type="entry name" value="RA"/>
    <property type="match status" value="1"/>
</dbReference>
<dbReference type="SUPFAM" id="SSF54236">
    <property type="entry name" value="Ubiquitin-like"/>
    <property type="match status" value="1"/>
</dbReference>
<dbReference type="InterPro" id="IPR036034">
    <property type="entry name" value="PDZ_sf"/>
</dbReference>
<feature type="domain" description="Cyclic nucleotide-binding" evidence="6">
    <location>
        <begin position="37"/>
        <end position="84"/>
    </location>
</feature>
<dbReference type="SMART" id="SM00314">
    <property type="entry name" value="RA"/>
    <property type="match status" value="1"/>
</dbReference>
<dbReference type="GO" id="GO:0005085">
    <property type="term" value="F:guanyl-nucleotide exchange factor activity"/>
    <property type="evidence" value="ECO:0007669"/>
    <property type="project" value="UniProtKB-KW"/>
</dbReference>
<dbReference type="CDD" id="cd00155">
    <property type="entry name" value="RasGEF"/>
    <property type="match status" value="1"/>
</dbReference>
<dbReference type="SUPFAM" id="SSF50156">
    <property type="entry name" value="PDZ domain-like"/>
    <property type="match status" value="1"/>
</dbReference>
<dbReference type="InterPro" id="IPR018490">
    <property type="entry name" value="cNMP-bd_dom_sf"/>
</dbReference>
<dbReference type="PANTHER" id="PTHR23113">
    <property type="entry name" value="GUANINE NUCLEOTIDE EXCHANGE FACTOR"/>
    <property type="match status" value="1"/>
</dbReference>
<feature type="domain" description="N-terminal Ras-GEF" evidence="9">
    <location>
        <begin position="569"/>
        <end position="693"/>
    </location>
</feature>
<feature type="region of interest" description="Disordered" evidence="4">
    <location>
        <begin position="880"/>
        <end position="915"/>
    </location>
</feature>
<dbReference type="InterPro" id="IPR001478">
    <property type="entry name" value="PDZ"/>
</dbReference>
<dbReference type="InterPro" id="IPR029071">
    <property type="entry name" value="Ubiquitin-like_domsf"/>
</dbReference>
<feature type="domain" description="Ras-GEF" evidence="5">
    <location>
        <begin position="1087"/>
        <end position="1315"/>
    </location>
</feature>
<evidence type="ECO:0000256" key="2">
    <source>
        <dbReference type="ARBA" id="ARBA00022658"/>
    </source>
</evidence>
<reference evidence="10" key="1">
    <citation type="submission" date="2021-02" db="EMBL/GenBank/DDBJ databases">
        <authorList>
            <person name="Nowell W R."/>
        </authorList>
    </citation>
    <scope>NUCLEOTIDE SEQUENCE</scope>
    <source>
        <strain evidence="10">Ploen Becks lab</strain>
    </source>
</reference>
<dbReference type="InterPro" id="IPR000159">
    <property type="entry name" value="RA_dom"/>
</dbReference>
<dbReference type="SMART" id="SM00100">
    <property type="entry name" value="cNMP"/>
    <property type="match status" value="2"/>
</dbReference>
<dbReference type="InterPro" id="IPR001895">
    <property type="entry name" value="RASGEF_cat_dom"/>
</dbReference>
<evidence type="ECO:0000256" key="1">
    <source>
        <dbReference type="ARBA" id="ARBA00010829"/>
    </source>
</evidence>
<dbReference type="SMART" id="SM00147">
    <property type="entry name" value="RasGEF"/>
    <property type="match status" value="1"/>
</dbReference>
<evidence type="ECO:0000259" key="7">
    <source>
        <dbReference type="PROSITE" id="PS50106"/>
    </source>
</evidence>
<dbReference type="PROSITE" id="PS50009">
    <property type="entry name" value="RASGEF_CAT"/>
    <property type="match status" value="1"/>
</dbReference>
<accession>A0A813SK25</accession>
<dbReference type="InterPro" id="IPR000651">
    <property type="entry name" value="Ras-like_Gua-exchang_fac_N"/>
</dbReference>
<dbReference type="OrthoDB" id="21144at2759"/>
<evidence type="ECO:0000259" key="5">
    <source>
        <dbReference type="PROSITE" id="PS50009"/>
    </source>
</evidence>
<dbReference type="Pfam" id="PF00595">
    <property type="entry name" value="PDZ"/>
    <property type="match status" value="1"/>
</dbReference>
<feature type="region of interest" description="Disordered" evidence="4">
    <location>
        <begin position="1513"/>
        <end position="1549"/>
    </location>
</feature>
<dbReference type="SUPFAM" id="SSF51206">
    <property type="entry name" value="cAMP-binding domain-like"/>
    <property type="match status" value="2"/>
</dbReference>
<dbReference type="Pfam" id="PF00617">
    <property type="entry name" value="RasGEF"/>
    <property type="match status" value="1"/>
</dbReference>
<proteinExistence type="inferred from homology"/>
<gene>
    <name evidence="10" type="ORF">OXX778_LOCUS6199</name>
</gene>
<dbReference type="GO" id="GO:0007265">
    <property type="term" value="P:Ras protein signal transduction"/>
    <property type="evidence" value="ECO:0007669"/>
    <property type="project" value="TreeGrafter"/>
</dbReference>
<evidence type="ECO:0008006" key="12">
    <source>
        <dbReference type="Google" id="ProtNLM"/>
    </source>
</evidence>